<dbReference type="RefSeq" id="WP_118259750.1">
    <property type="nucleotide sequence ID" value="NZ_CALBWO010000030.1"/>
</dbReference>
<name>A0A412X2C4_9BACT</name>
<feature type="domain" description="FecR protein" evidence="2">
    <location>
        <begin position="185"/>
        <end position="278"/>
    </location>
</feature>
<dbReference type="AlphaFoldDB" id="A0A412X2C4"/>
<reference evidence="4 5" key="1">
    <citation type="submission" date="2018-08" db="EMBL/GenBank/DDBJ databases">
        <title>A genome reference for cultivated species of the human gut microbiota.</title>
        <authorList>
            <person name="Zou Y."/>
            <person name="Xue W."/>
            <person name="Luo G."/>
        </authorList>
    </citation>
    <scope>NUCLEOTIDE SEQUENCE [LARGE SCALE GENOMIC DNA]</scope>
    <source>
        <strain evidence="4 5">AF14-49</strain>
    </source>
</reference>
<gene>
    <name evidence="4" type="ORF">DWW18_07825</name>
</gene>
<dbReference type="FunFam" id="2.60.120.1440:FF:000001">
    <property type="entry name" value="Putative anti-sigma factor"/>
    <property type="match status" value="1"/>
</dbReference>
<comment type="caution">
    <text evidence="4">The sequence shown here is derived from an EMBL/GenBank/DDBJ whole genome shotgun (WGS) entry which is preliminary data.</text>
</comment>
<evidence type="ECO:0000259" key="3">
    <source>
        <dbReference type="Pfam" id="PF16344"/>
    </source>
</evidence>
<dbReference type="Gene3D" id="3.55.50.30">
    <property type="match status" value="1"/>
</dbReference>
<dbReference type="InterPro" id="IPR012373">
    <property type="entry name" value="Ferrdict_sens_TM"/>
</dbReference>
<sequence>MTNEIDQLIWRVLDGKASEGEIRELKGWIEEKESNREYFRQWKKIWNMTNGPTLSVTRKQREKERFLKSIHQSYAGKVRKRRIIHYWPVAASVVLLVGVFVGFALNEWSQMKTDQGIAQTERIVPGVKAELILSTGERVCLAQRSEFIEGMKESGIRNDSLAGLNYVGAKIQGKEIGEEIVYNTMQIPVGGFYQLKLADGTKVWLNSLTQLRFPVTFAGEERKVYLTGEAYFEVARDSVHPFIVATDEGMEVKVYGTEFNVDTYRKGTVKTTLVNGKVGIRVSATGEEVRLSPNQMALFTKATQSIQVENVDPYGAIAWKDGKFVFEDEPIEEIMERLSRWYDVKVFYANERIKKHTFTGIITRFADISDVLHLMEETAAVEFRIQGDTVTVK</sequence>
<dbReference type="Gene3D" id="2.60.120.1440">
    <property type="match status" value="1"/>
</dbReference>
<proteinExistence type="predicted"/>
<dbReference type="EMBL" id="QRZA01000007">
    <property type="protein sequence ID" value="RGV34582.1"/>
    <property type="molecule type" value="Genomic_DNA"/>
</dbReference>
<evidence type="ECO:0000256" key="1">
    <source>
        <dbReference type="SAM" id="Phobius"/>
    </source>
</evidence>
<protein>
    <submittedName>
        <fullName evidence="4">FecR family protein</fullName>
    </submittedName>
</protein>
<accession>A0A412X2C4</accession>
<evidence type="ECO:0000259" key="2">
    <source>
        <dbReference type="Pfam" id="PF04773"/>
    </source>
</evidence>
<evidence type="ECO:0000313" key="4">
    <source>
        <dbReference type="EMBL" id="RGV34582.1"/>
    </source>
</evidence>
<dbReference type="GO" id="GO:0016989">
    <property type="term" value="F:sigma factor antagonist activity"/>
    <property type="evidence" value="ECO:0007669"/>
    <property type="project" value="TreeGrafter"/>
</dbReference>
<dbReference type="Proteomes" id="UP000283589">
    <property type="component" value="Unassembled WGS sequence"/>
</dbReference>
<dbReference type="InterPro" id="IPR032508">
    <property type="entry name" value="FecR_C"/>
</dbReference>
<dbReference type="InterPro" id="IPR006860">
    <property type="entry name" value="FecR"/>
</dbReference>
<keyword evidence="1" id="KW-0812">Transmembrane</keyword>
<dbReference type="PANTHER" id="PTHR30273">
    <property type="entry name" value="PERIPLASMIC SIGNAL SENSOR AND SIGMA FACTOR ACTIVATOR FECR-RELATED"/>
    <property type="match status" value="1"/>
</dbReference>
<dbReference type="Pfam" id="PF04773">
    <property type="entry name" value="FecR"/>
    <property type="match status" value="1"/>
</dbReference>
<organism evidence="4 5">
    <name type="scientific">Butyricimonas virosa</name>
    <dbReference type="NCBI Taxonomy" id="544645"/>
    <lineage>
        <taxon>Bacteria</taxon>
        <taxon>Pseudomonadati</taxon>
        <taxon>Bacteroidota</taxon>
        <taxon>Bacteroidia</taxon>
        <taxon>Bacteroidales</taxon>
        <taxon>Odoribacteraceae</taxon>
        <taxon>Butyricimonas</taxon>
    </lineage>
</organism>
<dbReference type="PANTHER" id="PTHR30273:SF2">
    <property type="entry name" value="PROTEIN FECR"/>
    <property type="match status" value="1"/>
</dbReference>
<feature type="domain" description="Protein FecR C-terminal" evidence="3">
    <location>
        <begin position="323"/>
        <end position="392"/>
    </location>
</feature>
<keyword evidence="1" id="KW-0472">Membrane</keyword>
<feature type="transmembrane region" description="Helical" evidence="1">
    <location>
        <begin position="86"/>
        <end position="105"/>
    </location>
</feature>
<dbReference type="Pfam" id="PF16344">
    <property type="entry name" value="FecR_C"/>
    <property type="match status" value="1"/>
</dbReference>
<evidence type="ECO:0000313" key="5">
    <source>
        <dbReference type="Proteomes" id="UP000283589"/>
    </source>
</evidence>
<keyword evidence="1" id="KW-1133">Transmembrane helix</keyword>